<name>A0A8H3WUR1_9PEZI</name>
<proteinExistence type="predicted"/>
<dbReference type="Proteomes" id="UP000434172">
    <property type="component" value="Unassembled WGS sequence"/>
</dbReference>
<evidence type="ECO:0000256" key="1">
    <source>
        <dbReference type="SAM" id="MobiDB-lite"/>
    </source>
</evidence>
<evidence type="ECO:0000313" key="3">
    <source>
        <dbReference type="Proteomes" id="UP000434172"/>
    </source>
</evidence>
<reference evidence="2 3" key="1">
    <citation type="submission" date="2019-12" db="EMBL/GenBank/DDBJ databases">
        <title>A genome sequence resource for the geographically widespread anthracnose pathogen Colletotrichum asianum.</title>
        <authorList>
            <person name="Meng Y."/>
        </authorList>
    </citation>
    <scope>NUCLEOTIDE SEQUENCE [LARGE SCALE GENOMIC DNA]</scope>
    <source>
        <strain evidence="2 3">ICMP 18580</strain>
    </source>
</reference>
<keyword evidence="3" id="KW-1185">Reference proteome</keyword>
<protein>
    <submittedName>
        <fullName evidence="2">Uncharacterized protein</fullName>
    </submittedName>
</protein>
<feature type="region of interest" description="Disordered" evidence="1">
    <location>
        <begin position="133"/>
        <end position="159"/>
    </location>
</feature>
<organism evidence="2 3">
    <name type="scientific">Colletotrichum asianum</name>
    <dbReference type="NCBI Taxonomy" id="702518"/>
    <lineage>
        <taxon>Eukaryota</taxon>
        <taxon>Fungi</taxon>
        <taxon>Dikarya</taxon>
        <taxon>Ascomycota</taxon>
        <taxon>Pezizomycotina</taxon>
        <taxon>Sordariomycetes</taxon>
        <taxon>Hypocreomycetidae</taxon>
        <taxon>Glomerellales</taxon>
        <taxon>Glomerellaceae</taxon>
        <taxon>Colletotrichum</taxon>
        <taxon>Colletotrichum gloeosporioides species complex</taxon>
    </lineage>
</organism>
<comment type="caution">
    <text evidence="2">The sequence shown here is derived from an EMBL/GenBank/DDBJ whole genome shotgun (WGS) entry which is preliminary data.</text>
</comment>
<accession>A0A8H3WUR1</accession>
<sequence>MLAHERRVVGSFAGAWRRQGNVDHVWWGRQPEGVSQRCMEHAPIGEWAWILVNMAVELVTLYLVHGRCNLPTMIGRARGINGLTKLRALGLDLLGLPSFRALHHWACCRSIGSNRPRRPAFRLAVVLQTNGSPPSFGAGTGGIDGTDDMRNKSNDGPLSPPSPHFVRLFRGLRSLHLFLGAFSGCVWEFLFVSSAKAALFGG</sequence>
<dbReference type="AlphaFoldDB" id="A0A8H3WUR1"/>
<gene>
    <name evidence="2" type="ORF">GQ607_001204</name>
</gene>
<evidence type="ECO:0000313" key="2">
    <source>
        <dbReference type="EMBL" id="KAF0331458.1"/>
    </source>
</evidence>
<dbReference type="EMBL" id="WOWK01000003">
    <property type="protein sequence ID" value="KAF0331458.1"/>
    <property type="molecule type" value="Genomic_DNA"/>
</dbReference>